<comment type="similarity">
    <text evidence="1">Belongs to the ATP-dependent AMP-binding enzyme family.</text>
</comment>
<dbReference type="Gene3D" id="3.30.300.30">
    <property type="match status" value="1"/>
</dbReference>
<evidence type="ECO:0000256" key="1">
    <source>
        <dbReference type="ARBA" id="ARBA00006432"/>
    </source>
</evidence>
<organism evidence="4">
    <name type="scientific">marine metagenome</name>
    <dbReference type="NCBI Taxonomy" id="408172"/>
    <lineage>
        <taxon>unclassified sequences</taxon>
        <taxon>metagenomes</taxon>
        <taxon>ecological metagenomes</taxon>
    </lineage>
</organism>
<dbReference type="GO" id="GO:0031956">
    <property type="term" value="F:medium-chain fatty acid-CoA ligase activity"/>
    <property type="evidence" value="ECO:0007669"/>
    <property type="project" value="TreeGrafter"/>
</dbReference>
<proteinExistence type="inferred from homology"/>
<evidence type="ECO:0000259" key="3">
    <source>
        <dbReference type="Pfam" id="PF13193"/>
    </source>
</evidence>
<feature type="domain" description="AMP-binding enzyme C-terminal" evidence="3">
    <location>
        <begin position="314"/>
        <end position="390"/>
    </location>
</feature>
<dbReference type="InterPro" id="IPR045851">
    <property type="entry name" value="AMP-bd_C_sf"/>
</dbReference>
<gene>
    <name evidence="4" type="ORF">METZ01_LOCUS84448</name>
</gene>
<dbReference type="InterPro" id="IPR000873">
    <property type="entry name" value="AMP-dep_synth/lig_dom"/>
</dbReference>
<evidence type="ECO:0000313" key="4">
    <source>
        <dbReference type="EMBL" id="SVA31594.1"/>
    </source>
</evidence>
<dbReference type="PANTHER" id="PTHR43201">
    <property type="entry name" value="ACYL-COA SYNTHETASE"/>
    <property type="match status" value="1"/>
</dbReference>
<dbReference type="EMBL" id="UINC01007133">
    <property type="protein sequence ID" value="SVA31594.1"/>
    <property type="molecule type" value="Genomic_DNA"/>
</dbReference>
<protein>
    <recommendedName>
        <fullName evidence="5">AMP-dependent synthetase/ligase domain-containing protein</fullName>
    </recommendedName>
</protein>
<evidence type="ECO:0008006" key="5">
    <source>
        <dbReference type="Google" id="ProtNLM"/>
    </source>
</evidence>
<dbReference type="GO" id="GO:0006631">
    <property type="term" value="P:fatty acid metabolic process"/>
    <property type="evidence" value="ECO:0007669"/>
    <property type="project" value="TreeGrafter"/>
</dbReference>
<accession>A0A381UUH4</accession>
<dbReference type="Pfam" id="PF13193">
    <property type="entry name" value="AMP-binding_C"/>
    <property type="match status" value="1"/>
</dbReference>
<dbReference type="AlphaFoldDB" id="A0A381UUH4"/>
<dbReference type="InterPro" id="IPR020845">
    <property type="entry name" value="AMP-binding_CS"/>
</dbReference>
<dbReference type="InterPro" id="IPR042099">
    <property type="entry name" value="ANL_N_sf"/>
</dbReference>
<dbReference type="PROSITE" id="PS00455">
    <property type="entry name" value="AMP_BINDING"/>
    <property type="match status" value="1"/>
</dbReference>
<dbReference type="InterPro" id="IPR025110">
    <property type="entry name" value="AMP-bd_C"/>
</dbReference>
<name>A0A381UUH4_9ZZZZ</name>
<sequence>VVVPVNGAYQDPELAHVVGDAQPRAALVDHHGWAEALRAMDRHLLVASTSVDLEGGPTPRLDEAGPDAPALVAYTSGTTGRPKGATHTQASLLAGAHSVVVAWRWTDHDRLLLCLPLFHMHGLGLGLHGTLLAGGSAVLQAGFDPEAVLDALVDQQCSMFFGVPTMYHRLADHPRVGEMGGLRLCVAGSAPLAADLHRRLATEAGVDVLERYGTTETLMLVSNPHDGERRPGSVGIPLPGVEISLDGVTAEVLARGPNVFSGYWGRPDDDAEALEGGWFHTGDLAEVSDDGYLSIVGRAKELIITGGLNVYPREVEDVLVAHPAVAEAAVAGVSSAEWGEDVVAWVVTVDGVDCPTVEDLRAFAAGALASYKLPRRVVDVEALPRNALGKVVRHQLRETADHG</sequence>
<dbReference type="SUPFAM" id="SSF56801">
    <property type="entry name" value="Acetyl-CoA synthetase-like"/>
    <property type="match status" value="1"/>
</dbReference>
<dbReference type="PANTHER" id="PTHR43201:SF8">
    <property type="entry name" value="ACYL-COA SYNTHETASE FAMILY MEMBER 3"/>
    <property type="match status" value="1"/>
</dbReference>
<reference evidence="4" key="1">
    <citation type="submission" date="2018-05" db="EMBL/GenBank/DDBJ databases">
        <authorList>
            <person name="Lanie J.A."/>
            <person name="Ng W.-L."/>
            <person name="Kazmierczak K.M."/>
            <person name="Andrzejewski T.M."/>
            <person name="Davidsen T.M."/>
            <person name="Wayne K.J."/>
            <person name="Tettelin H."/>
            <person name="Glass J.I."/>
            <person name="Rusch D."/>
            <person name="Podicherti R."/>
            <person name="Tsui H.-C.T."/>
            <person name="Winkler M.E."/>
        </authorList>
    </citation>
    <scope>NUCLEOTIDE SEQUENCE</scope>
</reference>
<dbReference type="Pfam" id="PF00501">
    <property type="entry name" value="AMP-binding"/>
    <property type="match status" value="1"/>
</dbReference>
<evidence type="ECO:0000259" key="2">
    <source>
        <dbReference type="Pfam" id="PF00501"/>
    </source>
</evidence>
<feature type="non-terminal residue" evidence="4">
    <location>
        <position position="1"/>
    </location>
</feature>
<feature type="domain" description="AMP-dependent synthetase/ligase" evidence="2">
    <location>
        <begin position="1"/>
        <end position="264"/>
    </location>
</feature>
<dbReference type="Gene3D" id="3.40.50.12780">
    <property type="entry name" value="N-terminal domain of ligase-like"/>
    <property type="match status" value="1"/>
</dbReference>